<name>A0A853F5E7_9BURK</name>
<feature type="transmembrane region" description="Helical" evidence="1">
    <location>
        <begin position="151"/>
        <end position="169"/>
    </location>
</feature>
<reference evidence="2 3" key="1">
    <citation type="submission" date="2020-07" db="EMBL/GenBank/DDBJ databases">
        <title>Taxonomic revisions and descriptions of new bacterial species based on genomic comparisons in the high-G+C-content subgroup of the family Alcaligenaceae.</title>
        <authorList>
            <person name="Szabo A."/>
            <person name="Felfoldi T."/>
        </authorList>
    </citation>
    <scope>NUCLEOTIDE SEQUENCE [LARGE SCALE GENOMIC DNA]</scope>
    <source>
        <strain evidence="2 3">DSM 25264</strain>
    </source>
</reference>
<accession>A0A853F5E7</accession>
<feature type="transmembrane region" description="Helical" evidence="1">
    <location>
        <begin position="55"/>
        <end position="73"/>
    </location>
</feature>
<keyword evidence="1" id="KW-0812">Transmembrane</keyword>
<dbReference type="OrthoDB" id="2388670at2"/>
<keyword evidence="1" id="KW-0472">Membrane</keyword>
<evidence type="ECO:0000256" key="1">
    <source>
        <dbReference type="SAM" id="Phobius"/>
    </source>
</evidence>
<evidence type="ECO:0000313" key="2">
    <source>
        <dbReference type="EMBL" id="NYT35735.1"/>
    </source>
</evidence>
<keyword evidence="1" id="KW-1133">Transmembrane helix</keyword>
<dbReference type="AlphaFoldDB" id="A0A853F5E7"/>
<organism evidence="2 3">
    <name type="scientific">Allopusillimonas soli</name>
    <dbReference type="NCBI Taxonomy" id="659016"/>
    <lineage>
        <taxon>Bacteria</taxon>
        <taxon>Pseudomonadati</taxon>
        <taxon>Pseudomonadota</taxon>
        <taxon>Betaproteobacteria</taxon>
        <taxon>Burkholderiales</taxon>
        <taxon>Alcaligenaceae</taxon>
        <taxon>Allopusillimonas</taxon>
    </lineage>
</organism>
<feature type="transmembrane region" description="Helical" evidence="1">
    <location>
        <begin position="15"/>
        <end position="34"/>
    </location>
</feature>
<sequence>MLAAFALRAPLTATMFLHMLVHIPLILLSGILAGRAWSMAGIAPRLRALLGSFDPYGLAGLLFFSLVVTYWMIPKALDEVLLFHAADLSKFASVFIAGLVLYFSLRRANIVVQLFFLGNMCWMMAIVGLLYRENPTRLCNFYLMNDQEIAGTGLVAVAIALPVIWLWAWRRRIWRFLR</sequence>
<comment type="caution">
    <text evidence="2">The sequence shown here is derived from an EMBL/GenBank/DDBJ whole genome shotgun (WGS) entry which is preliminary data.</text>
</comment>
<protein>
    <submittedName>
        <fullName evidence="2">Uncharacterized protein</fullName>
    </submittedName>
</protein>
<proteinExistence type="predicted"/>
<feature type="transmembrane region" description="Helical" evidence="1">
    <location>
        <begin position="85"/>
        <end position="103"/>
    </location>
</feature>
<evidence type="ECO:0000313" key="3">
    <source>
        <dbReference type="Proteomes" id="UP000580517"/>
    </source>
</evidence>
<dbReference type="Proteomes" id="UP000580517">
    <property type="component" value="Unassembled WGS sequence"/>
</dbReference>
<keyword evidence="3" id="KW-1185">Reference proteome</keyword>
<feature type="transmembrane region" description="Helical" evidence="1">
    <location>
        <begin position="110"/>
        <end position="131"/>
    </location>
</feature>
<dbReference type="EMBL" id="JACCEW010000001">
    <property type="protein sequence ID" value="NYT35735.1"/>
    <property type="molecule type" value="Genomic_DNA"/>
</dbReference>
<gene>
    <name evidence="2" type="ORF">H0A68_02535</name>
</gene>